<evidence type="ECO:0000256" key="10">
    <source>
        <dbReference type="RuleBase" id="RU000477"/>
    </source>
</evidence>
<protein>
    <recommendedName>
        <fullName evidence="14">Aquaporin</fullName>
    </recommendedName>
</protein>
<dbReference type="OrthoDB" id="3222at2759"/>
<comment type="caution">
    <text evidence="12">The sequence shown here is derived from an EMBL/GenBank/DDBJ whole genome shotgun (WGS) entry which is preliminary data.</text>
</comment>
<organism evidence="12 13">
    <name type="scientific">Scheffersomyces spartinae</name>
    <dbReference type="NCBI Taxonomy" id="45513"/>
    <lineage>
        <taxon>Eukaryota</taxon>
        <taxon>Fungi</taxon>
        <taxon>Dikarya</taxon>
        <taxon>Ascomycota</taxon>
        <taxon>Saccharomycotina</taxon>
        <taxon>Pichiomycetes</taxon>
        <taxon>Debaryomycetaceae</taxon>
        <taxon>Scheffersomyces</taxon>
    </lineage>
</organism>
<dbReference type="GO" id="GO:0005886">
    <property type="term" value="C:plasma membrane"/>
    <property type="evidence" value="ECO:0007669"/>
    <property type="project" value="UniProtKB-SubCell"/>
</dbReference>
<evidence type="ECO:0000256" key="6">
    <source>
        <dbReference type="ARBA" id="ARBA00022692"/>
    </source>
</evidence>
<keyword evidence="7" id="KW-0677">Repeat</keyword>
<gene>
    <name evidence="12" type="ORF">KQ657_001045</name>
</gene>
<dbReference type="Proteomes" id="UP000790833">
    <property type="component" value="Unassembled WGS sequence"/>
</dbReference>
<evidence type="ECO:0000256" key="3">
    <source>
        <dbReference type="ARBA" id="ARBA00006175"/>
    </source>
</evidence>
<evidence type="ECO:0000256" key="1">
    <source>
        <dbReference type="ARBA" id="ARBA00004477"/>
    </source>
</evidence>
<reference evidence="12" key="1">
    <citation type="submission" date="2021-03" db="EMBL/GenBank/DDBJ databases">
        <authorList>
            <person name="Palmer J.M."/>
        </authorList>
    </citation>
    <scope>NUCLEOTIDE SEQUENCE</scope>
    <source>
        <strain evidence="12">ARV_011</strain>
    </source>
</reference>
<dbReference type="AlphaFoldDB" id="A0A9P7V8F0"/>
<dbReference type="NCBIfam" id="TIGR00861">
    <property type="entry name" value="MIP"/>
    <property type="match status" value="1"/>
</dbReference>
<evidence type="ECO:0000256" key="9">
    <source>
        <dbReference type="ARBA" id="ARBA00023136"/>
    </source>
</evidence>
<dbReference type="PANTHER" id="PTHR19139">
    <property type="entry name" value="AQUAPORIN TRANSPORTER"/>
    <property type="match status" value="1"/>
</dbReference>
<dbReference type="Pfam" id="PF00230">
    <property type="entry name" value="MIP"/>
    <property type="match status" value="1"/>
</dbReference>
<keyword evidence="4 10" id="KW-0813">Transport</keyword>
<dbReference type="PROSITE" id="PS00221">
    <property type="entry name" value="MIP"/>
    <property type="match status" value="1"/>
</dbReference>
<keyword evidence="8 11" id="KW-1133">Transmembrane helix</keyword>
<dbReference type="InterPro" id="IPR023271">
    <property type="entry name" value="Aquaporin-like"/>
</dbReference>
<dbReference type="Gene3D" id="1.20.1080.10">
    <property type="entry name" value="Glycerol uptake facilitator protein"/>
    <property type="match status" value="1"/>
</dbReference>
<dbReference type="InterPro" id="IPR000425">
    <property type="entry name" value="MIP"/>
</dbReference>
<feature type="transmembrane region" description="Helical" evidence="11">
    <location>
        <begin position="28"/>
        <end position="49"/>
    </location>
</feature>
<evidence type="ECO:0000313" key="12">
    <source>
        <dbReference type="EMBL" id="KAG7193282.1"/>
    </source>
</evidence>
<dbReference type="RefSeq" id="XP_043048830.1">
    <property type="nucleotide sequence ID" value="XM_043191858.1"/>
</dbReference>
<sequence length="264" mass="28171">MANDPESQSPEVYTKPRIPTNSAIQNHLVAFLGEFVGTFLFLWTAYMIAQVANHDPAIPKTGEGSTPARIIMIAFGFGFGVMFSVFIFFRVSGGNLNPAVTLTLVLAQAIPPIRGVVMFIAQLLGGLAAGGMAAALTPGKVLFANALGGGCSIARGVFIEMFATSILCTTVLFLAVEKQRATFMAPFVIGVALFVGHLISIYYTGAGLNPARSLGAAVAAAYFPGYHWIYWVGPFLGSFISATCWYVFKMLNYEDTNPGQDADQ</sequence>
<keyword evidence="9 11" id="KW-0472">Membrane</keyword>
<evidence type="ECO:0000256" key="5">
    <source>
        <dbReference type="ARBA" id="ARBA00022475"/>
    </source>
</evidence>
<feature type="transmembrane region" description="Helical" evidence="11">
    <location>
        <begin position="116"/>
        <end position="136"/>
    </location>
</feature>
<dbReference type="GO" id="GO:0015250">
    <property type="term" value="F:water channel activity"/>
    <property type="evidence" value="ECO:0007669"/>
    <property type="project" value="TreeGrafter"/>
</dbReference>
<dbReference type="GeneID" id="66114419"/>
<keyword evidence="13" id="KW-1185">Reference proteome</keyword>
<comment type="similarity">
    <text evidence="3 10">Belongs to the MIP/aquaporin (TC 1.A.8) family.</text>
</comment>
<dbReference type="PRINTS" id="PR00783">
    <property type="entry name" value="MINTRINSICP"/>
</dbReference>
<name>A0A9P7V8F0_9ASCO</name>
<dbReference type="FunFam" id="1.20.1080.10:FF:000014">
    <property type="entry name" value="Aquaporin 1"/>
    <property type="match status" value="1"/>
</dbReference>
<dbReference type="EMBL" id="JAHMUF010000013">
    <property type="protein sequence ID" value="KAG7193282.1"/>
    <property type="molecule type" value="Genomic_DNA"/>
</dbReference>
<evidence type="ECO:0000256" key="4">
    <source>
        <dbReference type="ARBA" id="ARBA00022448"/>
    </source>
</evidence>
<evidence type="ECO:0000256" key="2">
    <source>
        <dbReference type="ARBA" id="ARBA00004651"/>
    </source>
</evidence>
<feature type="transmembrane region" description="Helical" evidence="11">
    <location>
        <begin position="156"/>
        <end position="176"/>
    </location>
</feature>
<keyword evidence="5" id="KW-1003">Cell membrane</keyword>
<comment type="subcellular location">
    <subcellularLocation>
        <location evidence="2">Cell membrane</location>
        <topology evidence="2">Multi-pass membrane protein</topology>
    </subcellularLocation>
    <subcellularLocation>
        <location evidence="1">Endoplasmic reticulum membrane</location>
        <topology evidence="1">Multi-pass membrane protein</topology>
    </subcellularLocation>
</comment>
<dbReference type="InterPro" id="IPR034294">
    <property type="entry name" value="Aquaporin_transptr"/>
</dbReference>
<feature type="transmembrane region" description="Helical" evidence="11">
    <location>
        <begin position="183"/>
        <end position="203"/>
    </location>
</feature>
<accession>A0A9P7V8F0</accession>
<feature type="transmembrane region" description="Helical" evidence="11">
    <location>
        <begin position="228"/>
        <end position="248"/>
    </location>
</feature>
<dbReference type="PANTHER" id="PTHR19139:SF199">
    <property type="entry name" value="MIP17260P"/>
    <property type="match status" value="1"/>
</dbReference>
<dbReference type="GO" id="GO:0005789">
    <property type="term" value="C:endoplasmic reticulum membrane"/>
    <property type="evidence" value="ECO:0007669"/>
    <property type="project" value="UniProtKB-SubCell"/>
</dbReference>
<dbReference type="SUPFAM" id="SSF81338">
    <property type="entry name" value="Aquaporin-like"/>
    <property type="match status" value="1"/>
</dbReference>
<evidence type="ECO:0000256" key="8">
    <source>
        <dbReference type="ARBA" id="ARBA00022989"/>
    </source>
</evidence>
<keyword evidence="6 10" id="KW-0812">Transmembrane</keyword>
<evidence type="ECO:0008006" key="14">
    <source>
        <dbReference type="Google" id="ProtNLM"/>
    </source>
</evidence>
<feature type="transmembrane region" description="Helical" evidence="11">
    <location>
        <begin position="69"/>
        <end position="89"/>
    </location>
</feature>
<evidence type="ECO:0000256" key="7">
    <source>
        <dbReference type="ARBA" id="ARBA00022737"/>
    </source>
</evidence>
<proteinExistence type="inferred from homology"/>
<dbReference type="InterPro" id="IPR022357">
    <property type="entry name" value="MIP_CS"/>
</dbReference>
<evidence type="ECO:0000256" key="11">
    <source>
        <dbReference type="SAM" id="Phobius"/>
    </source>
</evidence>
<evidence type="ECO:0000313" key="13">
    <source>
        <dbReference type="Proteomes" id="UP000790833"/>
    </source>
</evidence>